<dbReference type="GO" id="GO:0016567">
    <property type="term" value="P:protein ubiquitination"/>
    <property type="evidence" value="ECO:0007669"/>
    <property type="project" value="TreeGrafter"/>
</dbReference>
<reference evidence="7" key="1">
    <citation type="journal article" date="2020" name="Fungal Divers.">
        <title>Resolving the Mortierellaceae phylogeny through synthesis of multi-gene phylogenetics and phylogenomics.</title>
        <authorList>
            <person name="Vandepol N."/>
            <person name="Liber J."/>
            <person name="Desiro A."/>
            <person name="Na H."/>
            <person name="Kennedy M."/>
            <person name="Barry K."/>
            <person name="Grigoriev I.V."/>
            <person name="Miller A.N."/>
            <person name="O'Donnell K."/>
            <person name="Stajich J.E."/>
            <person name="Bonito G."/>
        </authorList>
    </citation>
    <scope>NUCLEOTIDE SEQUENCE</scope>
    <source>
        <strain evidence="7">NRRL 2591</strain>
    </source>
</reference>
<evidence type="ECO:0000256" key="4">
    <source>
        <dbReference type="PROSITE-ProRule" id="PRU00175"/>
    </source>
</evidence>
<dbReference type="GO" id="GO:0008270">
    <property type="term" value="F:zinc ion binding"/>
    <property type="evidence" value="ECO:0007669"/>
    <property type="project" value="UniProtKB-KW"/>
</dbReference>
<name>A0A9P6K2T2_9FUNG</name>
<dbReference type="AlphaFoldDB" id="A0A9P6K2T2"/>
<evidence type="ECO:0000256" key="3">
    <source>
        <dbReference type="ARBA" id="ARBA00022833"/>
    </source>
</evidence>
<feature type="domain" description="RING-type" evidence="6">
    <location>
        <begin position="133"/>
        <end position="177"/>
    </location>
</feature>
<feature type="compositionally biased region" description="Low complexity" evidence="5">
    <location>
        <begin position="43"/>
        <end position="56"/>
    </location>
</feature>
<dbReference type="CDD" id="cd16454">
    <property type="entry name" value="RING-H2_PA-TM-RING"/>
    <property type="match status" value="1"/>
</dbReference>
<evidence type="ECO:0000256" key="2">
    <source>
        <dbReference type="ARBA" id="ARBA00022771"/>
    </source>
</evidence>
<keyword evidence="8" id="KW-1185">Reference proteome</keyword>
<keyword evidence="2 4" id="KW-0863">Zinc-finger</keyword>
<dbReference type="GO" id="GO:0005737">
    <property type="term" value="C:cytoplasm"/>
    <property type="evidence" value="ECO:0007669"/>
    <property type="project" value="TreeGrafter"/>
</dbReference>
<organism evidence="7 8">
    <name type="scientific">Mortierella hygrophila</name>
    <dbReference type="NCBI Taxonomy" id="979708"/>
    <lineage>
        <taxon>Eukaryota</taxon>
        <taxon>Fungi</taxon>
        <taxon>Fungi incertae sedis</taxon>
        <taxon>Mucoromycota</taxon>
        <taxon>Mortierellomycotina</taxon>
        <taxon>Mortierellomycetes</taxon>
        <taxon>Mortierellales</taxon>
        <taxon>Mortierellaceae</taxon>
        <taxon>Mortierella</taxon>
    </lineage>
</organism>
<protein>
    <recommendedName>
        <fullName evidence="6">RING-type domain-containing protein</fullName>
    </recommendedName>
</protein>
<dbReference type="Gene3D" id="3.30.40.10">
    <property type="entry name" value="Zinc/RING finger domain, C3HC4 (zinc finger)"/>
    <property type="match status" value="1"/>
</dbReference>
<dbReference type="Pfam" id="PF13639">
    <property type="entry name" value="zf-RING_2"/>
    <property type="match status" value="1"/>
</dbReference>
<dbReference type="SUPFAM" id="SSF57850">
    <property type="entry name" value="RING/U-box"/>
    <property type="match status" value="1"/>
</dbReference>
<dbReference type="SMART" id="SM00184">
    <property type="entry name" value="RING"/>
    <property type="match status" value="1"/>
</dbReference>
<evidence type="ECO:0000259" key="6">
    <source>
        <dbReference type="PROSITE" id="PS50089"/>
    </source>
</evidence>
<dbReference type="EMBL" id="JAAAXW010000096">
    <property type="protein sequence ID" value="KAF9544203.1"/>
    <property type="molecule type" value="Genomic_DNA"/>
</dbReference>
<dbReference type="InterPro" id="IPR013083">
    <property type="entry name" value="Znf_RING/FYVE/PHD"/>
</dbReference>
<gene>
    <name evidence="7" type="ORF">EC957_012344</name>
</gene>
<dbReference type="PANTHER" id="PTHR15710:SF217">
    <property type="entry name" value="E3 UBIQUITIN-PROTEIN LIGASE RDUF2"/>
    <property type="match status" value="1"/>
</dbReference>
<evidence type="ECO:0000256" key="1">
    <source>
        <dbReference type="ARBA" id="ARBA00022723"/>
    </source>
</evidence>
<keyword evidence="1" id="KW-0479">Metal-binding</keyword>
<dbReference type="InterPro" id="IPR001841">
    <property type="entry name" value="Znf_RING"/>
</dbReference>
<dbReference type="PANTHER" id="PTHR15710">
    <property type="entry name" value="E3 UBIQUITIN-PROTEIN LIGASE PRAJA"/>
    <property type="match status" value="1"/>
</dbReference>
<dbReference type="PROSITE" id="PS50089">
    <property type="entry name" value="ZF_RING_2"/>
    <property type="match status" value="1"/>
</dbReference>
<feature type="compositionally biased region" description="Basic and acidic residues" evidence="5">
    <location>
        <begin position="1"/>
        <end position="15"/>
    </location>
</feature>
<dbReference type="Proteomes" id="UP000723463">
    <property type="component" value="Unassembled WGS sequence"/>
</dbReference>
<keyword evidence="3" id="KW-0862">Zinc</keyword>
<feature type="region of interest" description="Disordered" evidence="5">
    <location>
        <begin position="1"/>
        <end position="61"/>
    </location>
</feature>
<evidence type="ECO:0000256" key="5">
    <source>
        <dbReference type="SAM" id="MobiDB-lite"/>
    </source>
</evidence>
<sequence length="256" mass="28913">MASYYDDHSLEDPFKARKKTNPYGGSSFNPDLSHFMPREETESTSSSPSSRSPSTSGPAVGDFRRLAEMFGGFREREEPLGDEAHQEFLDNLITQLMDEAGASGKHGPPPAAKSFIRDLPFVQQKDLKRDEACIICNENFQENESKAGVTSLPCKHHFDRDCIVPWLELHNNCPACRAEVPSDDPEWNRKKREAELAKYAAEAEIDQDWIEVIWKQKGTTDQTLQCTFHQSQSGPELALRQVTASSRHQVQVRYAP</sequence>
<evidence type="ECO:0000313" key="7">
    <source>
        <dbReference type="EMBL" id="KAF9544203.1"/>
    </source>
</evidence>
<accession>A0A9P6K2T2</accession>
<comment type="caution">
    <text evidence="7">The sequence shown here is derived from an EMBL/GenBank/DDBJ whole genome shotgun (WGS) entry which is preliminary data.</text>
</comment>
<evidence type="ECO:0000313" key="8">
    <source>
        <dbReference type="Proteomes" id="UP000723463"/>
    </source>
</evidence>
<dbReference type="GO" id="GO:0061630">
    <property type="term" value="F:ubiquitin protein ligase activity"/>
    <property type="evidence" value="ECO:0007669"/>
    <property type="project" value="TreeGrafter"/>
</dbReference>
<proteinExistence type="predicted"/>